<name>A0A183DUS7_9BILA</name>
<keyword evidence="4 5" id="KW-0472">Membrane</keyword>
<evidence type="ECO:0000256" key="5">
    <source>
        <dbReference type="SAM" id="Phobius"/>
    </source>
</evidence>
<dbReference type="WBParaSite" id="GPUH_0001248201-mRNA-1">
    <property type="protein sequence ID" value="GPUH_0001248201-mRNA-1"/>
    <property type="gene ID" value="GPUH_0001248201"/>
</dbReference>
<dbReference type="EMBL" id="UYRT01079335">
    <property type="protein sequence ID" value="VDN20503.1"/>
    <property type="molecule type" value="Genomic_DNA"/>
</dbReference>
<keyword evidence="2 5" id="KW-0812">Transmembrane</keyword>
<dbReference type="PANTHER" id="PTHR22950:SF703">
    <property type="entry name" value="AMINO ACID TRANSPORTER TRANSMEMBRANE DOMAIN-CONTAINING PROTEIN"/>
    <property type="match status" value="1"/>
</dbReference>
<evidence type="ECO:0000313" key="7">
    <source>
        <dbReference type="EMBL" id="VDN20503.1"/>
    </source>
</evidence>
<reference evidence="7 8" key="2">
    <citation type="submission" date="2018-11" db="EMBL/GenBank/DDBJ databases">
        <authorList>
            <consortium name="Pathogen Informatics"/>
        </authorList>
    </citation>
    <scope>NUCLEOTIDE SEQUENCE [LARGE SCALE GENOMIC DNA]</scope>
</reference>
<proteinExistence type="predicted"/>
<feature type="transmembrane region" description="Helical" evidence="5">
    <location>
        <begin position="170"/>
        <end position="192"/>
    </location>
</feature>
<feature type="transmembrane region" description="Helical" evidence="5">
    <location>
        <begin position="212"/>
        <end position="229"/>
    </location>
</feature>
<dbReference type="Proteomes" id="UP000271098">
    <property type="component" value="Unassembled WGS sequence"/>
</dbReference>
<reference evidence="9" key="1">
    <citation type="submission" date="2016-06" db="UniProtKB">
        <authorList>
            <consortium name="WormBaseParasite"/>
        </authorList>
    </citation>
    <scope>IDENTIFICATION</scope>
</reference>
<keyword evidence="8" id="KW-1185">Reference proteome</keyword>
<dbReference type="AlphaFoldDB" id="A0A183DUS7"/>
<accession>A0A183DUS7</accession>
<dbReference type="PANTHER" id="PTHR22950">
    <property type="entry name" value="AMINO ACID TRANSPORTER"/>
    <property type="match status" value="1"/>
</dbReference>
<gene>
    <name evidence="7" type="ORF">GPUH_LOCUS12468</name>
</gene>
<feature type="transmembrane region" description="Helical" evidence="5">
    <location>
        <begin position="143"/>
        <end position="163"/>
    </location>
</feature>
<feature type="transmembrane region" description="Helical" evidence="5">
    <location>
        <begin position="47"/>
        <end position="74"/>
    </location>
</feature>
<dbReference type="OrthoDB" id="655540at2759"/>
<evidence type="ECO:0000313" key="8">
    <source>
        <dbReference type="Proteomes" id="UP000271098"/>
    </source>
</evidence>
<feature type="transmembrane region" description="Helical" evidence="5">
    <location>
        <begin position="113"/>
        <end position="131"/>
    </location>
</feature>
<evidence type="ECO:0000256" key="2">
    <source>
        <dbReference type="ARBA" id="ARBA00022692"/>
    </source>
</evidence>
<evidence type="ECO:0000256" key="1">
    <source>
        <dbReference type="ARBA" id="ARBA00004141"/>
    </source>
</evidence>
<evidence type="ECO:0000259" key="6">
    <source>
        <dbReference type="Pfam" id="PF01490"/>
    </source>
</evidence>
<evidence type="ECO:0000256" key="4">
    <source>
        <dbReference type="ARBA" id="ARBA00023136"/>
    </source>
</evidence>
<keyword evidence="3 5" id="KW-1133">Transmembrane helix</keyword>
<dbReference type="GO" id="GO:0005774">
    <property type="term" value="C:vacuolar membrane"/>
    <property type="evidence" value="ECO:0007669"/>
    <property type="project" value="TreeGrafter"/>
</dbReference>
<feature type="domain" description="Amino acid transporter transmembrane" evidence="6">
    <location>
        <begin position="21"/>
        <end position="248"/>
    </location>
</feature>
<dbReference type="GO" id="GO:0015179">
    <property type="term" value="F:L-amino acid transmembrane transporter activity"/>
    <property type="evidence" value="ECO:0007669"/>
    <property type="project" value="TreeGrafter"/>
</dbReference>
<comment type="subcellular location">
    <subcellularLocation>
        <location evidence="1">Membrane</location>
        <topology evidence="1">Multi-pass membrane protein</topology>
    </subcellularLocation>
</comment>
<feature type="transmembrane region" description="Helical" evidence="5">
    <location>
        <begin position="21"/>
        <end position="41"/>
    </location>
</feature>
<evidence type="ECO:0000256" key="3">
    <source>
        <dbReference type="ARBA" id="ARBA00022989"/>
    </source>
</evidence>
<sequence>MSSEVLKATASTEKSGDKKRGIGWFVAALFILADLVGGGVVAMPAAFVQTGLVCGLLFMIIICAVFAVTGYLLADTWEIMRDRWPEYRVHCRKPYPEMGLRSMGKKMEIATKLLVYSSLFGTTVVFLLLSSKIFQNFLANFDVSIHFCILLIIVAGSVLPSTFLKSPADYWQAVAVAVLCTVAAIVMIFVGISLDFTTCYKAADYPPVTAEAILGLGIFLFAFNGHQVFPTVQNDMRNPADFRKSVIIGFIRKFYKIQMKMKKKEVHCAVTKSCLLLQAQSVRVSKMKK</sequence>
<protein>
    <submittedName>
        <fullName evidence="9">Aa_trans domain-containing protein</fullName>
    </submittedName>
</protein>
<dbReference type="InterPro" id="IPR013057">
    <property type="entry name" value="AA_transpt_TM"/>
</dbReference>
<evidence type="ECO:0000313" key="9">
    <source>
        <dbReference type="WBParaSite" id="GPUH_0001248201-mRNA-1"/>
    </source>
</evidence>
<dbReference type="Pfam" id="PF01490">
    <property type="entry name" value="Aa_trans"/>
    <property type="match status" value="1"/>
</dbReference>
<organism evidence="9">
    <name type="scientific">Gongylonema pulchrum</name>
    <dbReference type="NCBI Taxonomy" id="637853"/>
    <lineage>
        <taxon>Eukaryota</taxon>
        <taxon>Metazoa</taxon>
        <taxon>Ecdysozoa</taxon>
        <taxon>Nematoda</taxon>
        <taxon>Chromadorea</taxon>
        <taxon>Rhabditida</taxon>
        <taxon>Spirurina</taxon>
        <taxon>Spiruromorpha</taxon>
        <taxon>Spiruroidea</taxon>
        <taxon>Gongylonematidae</taxon>
        <taxon>Gongylonema</taxon>
    </lineage>
</organism>